<name>A0A0P1B6G0_PLAHL</name>
<evidence type="ECO:0000313" key="1">
    <source>
        <dbReference type="EMBL" id="CEG49343.1"/>
    </source>
</evidence>
<protein>
    <submittedName>
        <fullName evidence="1">Uncharacterized protein</fullName>
    </submittedName>
</protein>
<dbReference type="AlphaFoldDB" id="A0A0P1B6G0"/>
<keyword evidence="2" id="KW-1185">Reference proteome</keyword>
<dbReference type="Proteomes" id="UP000054928">
    <property type="component" value="Unassembled WGS sequence"/>
</dbReference>
<dbReference type="EMBL" id="CCYD01003042">
    <property type="protein sequence ID" value="CEG49343.1"/>
    <property type="molecule type" value="Genomic_DNA"/>
</dbReference>
<proteinExistence type="predicted"/>
<dbReference type="GeneID" id="36402166"/>
<evidence type="ECO:0000313" key="2">
    <source>
        <dbReference type="Proteomes" id="UP000054928"/>
    </source>
</evidence>
<dbReference type="RefSeq" id="XP_024585712.1">
    <property type="nucleotide sequence ID" value="XM_024720521.1"/>
</dbReference>
<organism evidence="1 2">
    <name type="scientific">Plasmopara halstedii</name>
    <name type="common">Downy mildew of sunflower</name>
    <dbReference type="NCBI Taxonomy" id="4781"/>
    <lineage>
        <taxon>Eukaryota</taxon>
        <taxon>Sar</taxon>
        <taxon>Stramenopiles</taxon>
        <taxon>Oomycota</taxon>
        <taxon>Peronosporomycetes</taxon>
        <taxon>Peronosporales</taxon>
        <taxon>Peronosporaceae</taxon>
        <taxon>Plasmopara</taxon>
    </lineage>
</organism>
<reference evidence="2" key="1">
    <citation type="submission" date="2014-09" db="EMBL/GenBank/DDBJ databases">
        <authorList>
            <person name="Sharma Rahul"/>
            <person name="Thines Marco"/>
        </authorList>
    </citation>
    <scope>NUCLEOTIDE SEQUENCE [LARGE SCALE GENOMIC DNA]</scope>
</reference>
<sequence length="70" mass="8260">MLCPTKDETSASSTELFKSFRVLERFDMSYCNLKFEWMLLNDVAQLKLTDETSQNFLLDRPDEPHPDRNT</sequence>
<accession>A0A0P1B6G0</accession>